<dbReference type="AlphaFoldDB" id="A0A2T1NCI4"/>
<dbReference type="OrthoDB" id="1422807at2"/>
<dbReference type="RefSeq" id="WP_106462301.1">
    <property type="nucleotide sequence ID" value="NZ_PXOQ01000007.1"/>
</dbReference>
<dbReference type="Proteomes" id="UP000238426">
    <property type="component" value="Unassembled WGS sequence"/>
</dbReference>
<organism evidence="1 2">
    <name type="scientific">Aurantibacter aestuarii</name>
    <dbReference type="NCBI Taxonomy" id="1266046"/>
    <lineage>
        <taxon>Bacteria</taxon>
        <taxon>Pseudomonadati</taxon>
        <taxon>Bacteroidota</taxon>
        <taxon>Flavobacteriia</taxon>
        <taxon>Flavobacteriales</taxon>
        <taxon>Flavobacteriaceae</taxon>
        <taxon>Aurantibacter</taxon>
    </lineage>
</organism>
<dbReference type="EMBL" id="PXOQ01000007">
    <property type="protein sequence ID" value="PSG90160.1"/>
    <property type="molecule type" value="Genomic_DNA"/>
</dbReference>
<evidence type="ECO:0008006" key="3">
    <source>
        <dbReference type="Google" id="ProtNLM"/>
    </source>
</evidence>
<proteinExistence type="predicted"/>
<reference evidence="1 2" key="1">
    <citation type="submission" date="2018-03" db="EMBL/GenBank/DDBJ databases">
        <title>Mesoflavibacter sp. HG37 and Mesoflavibacter sp. HG96 sp.nov., two marine bacteria isolated from seawater of Western Pacific Ocean.</title>
        <authorList>
            <person name="Cheng H."/>
            <person name="Wu Y.-H."/>
            <person name="Guo L.-L."/>
            <person name="Xu X.-W."/>
        </authorList>
    </citation>
    <scope>NUCLEOTIDE SEQUENCE [LARGE SCALE GENOMIC DNA]</scope>
    <source>
        <strain evidence="1 2">KCTC 32269</strain>
    </source>
</reference>
<accession>A0A2T1NCI4</accession>
<protein>
    <recommendedName>
        <fullName evidence="3">PsbP C-terminal domain-containing protein</fullName>
    </recommendedName>
</protein>
<evidence type="ECO:0000313" key="2">
    <source>
        <dbReference type="Proteomes" id="UP000238426"/>
    </source>
</evidence>
<keyword evidence="2" id="KW-1185">Reference proteome</keyword>
<gene>
    <name evidence="1" type="ORF">C7H52_02465</name>
</gene>
<sequence length="145" mass="17257">MKSYEIQVPKGWCSYIYHDYLLISTPYKTDFETFKSDNVQLYILSSDGEDYKSKNIEEALESQISILEDLSLFKPVYFSEYHKEYGKYYLIKNLGIESGKKYIKLDILFNHKGRNYIIHYKALESEFETYLPYAINTISTFKIKD</sequence>
<name>A0A2T1NCI4_9FLAO</name>
<evidence type="ECO:0000313" key="1">
    <source>
        <dbReference type="EMBL" id="PSG90160.1"/>
    </source>
</evidence>
<comment type="caution">
    <text evidence="1">The sequence shown here is derived from an EMBL/GenBank/DDBJ whole genome shotgun (WGS) entry which is preliminary data.</text>
</comment>